<name>A0A9P4H4T6_9PLEO</name>
<dbReference type="InterPro" id="IPR011600">
    <property type="entry name" value="Pept_C14_caspase"/>
</dbReference>
<reference evidence="3" key="1">
    <citation type="journal article" date="2020" name="Stud. Mycol.">
        <title>101 Dothideomycetes genomes: a test case for predicting lifestyles and emergence of pathogens.</title>
        <authorList>
            <person name="Haridas S."/>
            <person name="Albert R."/>
            <person name="Binder M."/>
            <person name="Bloem J."/>
            <person name="Labutti K."/>
            <person name="Salamov A."/>
            <person name="Andreopoulos B."/>
            <person name="Baker S."/>
            <person name="Barry K."/>
            <person name="Bills G."/>
            <person name="Bluhm B."/>
            <person name="Cannon C."/>
            <person name="Castanera R."/>
            <person name="Culley D."/>
            <person name="Daum C."/>
            <person name="Ezra D."/>
            <person name="Gonzalez J."/>
            <person name="Henrissat B."/>
            <person name="Kuo A."/>
            <person name="Liang C."/>
            <person name="Lipzen A."/>
            <person name="Lutzoni F."/>
            <person name="Magnuson J."/>
            <person name="Mondo S."/>
            <person name="Nolan M."/>
            <person name="Ohm R."/>
            <person name="Pangilinan J."/>
            <person name="Park H.-J."/>
            <person name="Ramirez L."/>
            <person name="Alfaro M."/>
            <person name="Sun H."/>
            <person name="Tritt A."/>
            <person name="Yoshinaga Y."/>
            <person name="Zwiers L.-H."/>
            <person name="Turgeon B."/>
            <person name="Goodwin S."/>
            <person name="Spatafora J."/>
            <person name="Crous P."/>
            <person name="Grigoriev I."/>
        </authorList>
    </citation>
    <scope>NUCLEOTIDE SEQUENCE</scope>
    <source>
        <strain evidence="3">CBS 110217</strain>
    </source>
</reference>
<dbReference type="EMBL" id="ML978216">
    <property type="protein sequence ID" value="KAF2028208.1"/>
    <property type="molecule type" value="Genomic_DNA"/>
</dbReference>
<dbReference type="Gene3D" id="3.40.50.1460">
    <property type="match status" value="1"/>
</dbReference>
<dbReference type="GO" id="GO:0006508">
    <property type="term" value="P:proteolysis"/>
    <property type="evidence" value="ECO:0007669"/>
    <property type="project" value="InterPro"/>
</dbReference>
<gene>
    <name evidence="3" type="ORF">EK21DRAFT_114122</name>
</gene>
<dbReference type="Pfam" id="PF00656">
    <property type="entry name" value="Peptidase_C14"/>
    <property type="match status" value="1"/>
</dbReference>
<evidence type="ECO:0000313" key="4">
    <source>
        <dbReference type="Proteomes" id="UP000799777"/>
    </source>
</evidence>
<comment type="caution">
    <text evidence="3">The sequence shown here is derived from an EMBL/GenBank/DDBJ whole genome shotgun (WGS) entry which is preliminary data.</text>
</comment>
<accession>A0A9P4H4T6</accession>
<organism evidence="3 4">
    <name type="scientific">Setomelanomma holmii</name>
    <dbReference type="NCBI Taxonomy" id="210430"/>
    <lineage>
        <taxon>Eukaryota</taxon>
        <taxon>Fungi</taxon>
        <taxon>Dikarya</taxon>
        <taxon>Ascomycota</taxon>
        <taxon>Pezizomycotina</taxon>
        <taxon>Dothideomycetes</taxon>
        <taxon>Pleosporomycetidae</taxon>
        <taxon>Pleosporales</taxon>
        <taxon>Pleosporineae</taxon>
        <taxon>Phaeosphaeriaceae</taxon>
        <taxon>Setomelanomma</taxon>
    </lineage>
</organism>
<proteinExistence type="predicted"/>
<feature type="domain" description="Peptidase C14 caspase" evidence="2">
    <location>
        <begin position="85"/>
        <end position="251"/>
    </location>
</feature>
<dbReference type="AlphaFoldDB" id="A0A9P4H4T6"/>
<feature type="region of interest" description="Disordered" evidence="1">
    <location>
        <begin position="1"/>
        <end position="33"/>
    </location>
</feature>
<dbReference type="OrthoDB" id="4760831at2759"/>
<dbReference type="GO" id="GO:0004197">
    <property type="term" value="F:cysteine-type endopeptidase activity"/>
    <property type="evidence" value="ECO:0007669"/>
    <property type="project" value="InterPro"/>
</dbReference>
<evidence type="ECO:0000259" key="2">
    <source>
        <dbReference type="Pfam" id="PF00656"/>
    </source>
</evidence>
<evidence type="ECO:0000313" key="3">
    <source>
        <dbReference type="EMBL" id="KAF2028208.1"/>
    </source>
</evidence>
<sequence length="467" mass="53496">MSEPDPLTPFLTESPASEVPIDNSVEADGSQDTGLAMHKHYERELDEYRTIFNKYMKNKPVKHDRVYVLIWTWEDALDDLKVREEVDRLENMFKDTYAFEVKRKELTSLEKASHQLNSFLSSFMEEHDESNTLLIFYYAGHGLYENGTVVFTGSTAQQNEEQRERDNVAWSSAEHNIKAKSADVLVIFDCCSAGGFGGYRSAKQPPFQCIAACGSRERTLKPGPNSFTSALIWALEQLRTQHPFTSRTLLEKIEEYSGLPKKQRPELLRRDEYNDAIVWIAPQKLGKNELVADKGELRNPSHEYLDLRFNFYRRLEKSDATIMAKCLSKLIHDNKDFQAKHIVLLDKTSTLARVNRALTSVVHKKRKRSTPSLIQSSTTLDRDLALVRYPEDILDSAMESLANPPNPKRLRLTDLRGEPSEPQSAFYHLRMALHYSLQSATSKIGRFADRIRPRSMQETSGDPSDID</sequence>
<dbReference type="Proteomes" id="UP000799777">
    <property type="component" value="Unassembled WGS sequence"/>
</dbReference>
<keyword evidence="4" id="KW-1185">Reference proteome</keyword>
<evidence type="ECO:0000256" key="1">
    <source>
        <dbReference type="SAM" id="MobiDB-lite"/>
    </source>
</evidence>
<protein>
    <recommendedName>
        <fullName evidence="2">Peptidase C14 caspase domain-containing protein</fullName>
    </recommendedName>
</protein>